<dbReference type="RefSeq" id="WP_054582763.1">
    <property type="nucleotide sequence ID" value="NZ_LGUC01000001.1"/>
</dbReference>
<accession>A0A0N8HZG9</accession>
<dbReference type="OrthoDB" id="7619at2157"/>
<evidence type="ECO:0008006" key="9">
    <source>
        <dbReference type="Google" id="ProtNLM"/>
    </source>
</evidence>
<keyword evidence="6" id="KW-0346">Stress response</keyword>
<evidence type="ECO:0000313" key="7">
    <source>
        <dbReference type="EMBL" id="KPN29475.1"/>
    </source>
</evidence>
<evidence type="ECO:0000256" key="1">
    <source>
        <dbReference type="ARBA" id="ARBA00022649"/>
    </source>
</evidence>
<keyword evidence="3" id="KW-0255">Endonuclease</keyword>
<keyword evidence="2" id="KW-0540">Nuclease</keyword>
<evidence type="ECO:0000313" key="8">
    <source>
        <dbReference type="Proteomes" id="UP000050535"/>
    </source>
</evidence>
<evidence type="ECO:0000256" key="4">
    <source>
        <dbReference type="ARBA" id="ARBA00022801"/>
    </source>
</evidence>
<dbReference type="Proteomes" id="UP000050535">
    <property type="component" value="Unassembled WGS sequence"/>
</dbReference>
<keyword evidence="8" id="KW-1185">Reference proteome</keyword>
<dbReference type="Gene3D" id="3.30.920.30">
    <property type="entry name" value="Hypothetical protein"/>
    <property type="match status" value="1"/>
</dbReference>
<gene>
    <name evidence="7" type="ORF">SY89_00188</name>
</gene>
<keyword evidence="5" id="KW-0694">RNA-binding</keyword>
<name>A0A0N8HZG9_9EURY</name>
<comment type="caution">
    <text evidence="7">The sequence shown here is derived from an EMBL/GenBank/DDBJ whole genome shotgun (WGS) entry which is preliminary data.</text>
</comment>
<dbReference type="GO" id="GO:0003729">
    <property type="term" value="F:mRNA binding"/>
    <property type="evidence" value="ECO:0007669"/>
    <property type="project" value="InterPro"/>
</dbReference>
<protein>
    <recommendedName>
        <fullName evidence="9">YcfA-like protein</fullName>
    </recommendedName>
</protein>
<keyword evidence="4" id="KW-0378">Hydrolase</keyword>
<proteinExistence type="predicted"/>
<reference evidence="8" key="1">
    <citation type="submission" date="2013-11" db="EMBL/GenBank/DDBJ databases">
        <authorList>
            <person name="Hoang H.T."/>
            <person name="Killian M.L."/>
            <person name="Madson D.M."/>
            <person name="Arruda P.H.E."/>
            <person name="Sun D."/>
            <person name="Schwartz K.J."/>
            <person name="Yoon K."/>
        </authorList>
    </citation>
    <scope>NUCLEOTIDE SEQUENCE [LARGE SCALE GENOMIC DNA]</scope>
    <source>
        <strain evidence="8">CDK2</strain>
    </source>
</reference>
<evidence type="ECO:0000256" key="2">
    <source>
        <dbReference type="ARBA" id="ARBA00022722"/>
    </source>
</evidence>
<dbReference type="InterPro" id="IPR038570">
    <property type="entry name" value="HicA_sf"/>
</dbReference>
<evidence type="ECO:0000256" key="3">
    <source>
        <dbReference type="ARBA" id="ARBA00022759"/>
    </source>
</evidence>
<keyword evidence="1" id="KW-1277">Toxin-antitoxin system</keyword>
<dbReference type="EMBL" id="LGUC01000001">
    <property type="protein sequence ID" value="KPN29475.1"/>
    <property type="molecule type" value="Genomic_DNA"/>
</dbReference>
<sequence length="83" mass="9552">MVRRHFPGRDIVKVLTDHSYSLVGREGSHVRLRWNPPNEHDTEVRLVTVPVGHEVGGDTLRNIADQCGAEDFDAFCEWIDRNR</sequence>
<dbReference type="STRING" id="699431.SY89_00188"/>
<dbReference type="AlphaFoldDB" id="A0A0N8HZG9"/>
<dbReference type="Pfam" id="PF07927">
    <property type="entry name" value="HicA_toxin"/>
    <property type="match status" value="1"/>
</dbReference>
<evidence type="ECO:0000256" key="6">
    <source>
        <dbReference type="ARBA" id="ARBA00023016"/>
    </source>
</evidence>
<organism evidence="7 8">
    <name type="scientific">Halolamina pelagica</name>
    <dbReference type="NCBI Taxonomy" id="699431"/>
    <lineage>
        <taxon>Archaea</taxon>
        <taxon>Methanobacteriati</taxon>
        <taxon>Methanobacteriota</taxon>
        <taxon>Stenosarchaea group</taxon>
        <taxon>Halobacteria</taxon>
        <taxon>Halobacteriales</taxon>
        <taxon>Haloferacaceae</taxon>
    </lineage>
</organism>
<evidence type="ECO:0000256" key="5">
    <source>
        <dbReference type="ARBA" id="ARBA00022884"/>
    </source>
</evidence>
<dbReference type="GO" id="GO:0004519">
    <property type="term" value="F:endonuclease activity"/>
    <property type="evidence" value="ECO:0007669"/>
    <property type="project" value="UniProtKB-KW"/>
</dbReference>
<dbReference type="GO" id="GO:0016787">
    <property type="term" value="F:hydrolase activity"/>
    <property type="evidence" value="ECO:0007669"/>
    <property type="project" value="UniProtKB-KW"/>
</dbReference>
<dbReference type="InterPro" id="IPR012933">
    <property type="entry name" value="HicA_mRNA_interferase"/>
</dbReference>
<dbReference type="SUPFAM" id="SSF54786">
    <property type="entry name" value="YcfA/nrd intein domain"/>
    <property type="match status" value="1"/>
</dbReference>